<sequence length="62" mass="6864">MGLLSLRELLCLSINFSGDSLIGARNKPQKIILRGYLEYEGACSFPVIHSWVCRGIYCGSIT</sequence>
<proteinExistence type="predicted"/>
<accession>A0A3F3PW91</accession>
<evidence type="ECO:0000313" key="1">
    <source>
        <dbReference type="EMBL" id="RDH31179.1"/>
    </source>
</evidence>
<gene>
    <name evidence="1" type="ORF">BDQ94DRAFT_147616</name>
</gene>
<dbReference type="GeneID" id="38135406"/>
<dbReference type="AlphaFoldDB" id="A0A3F3PW91"/>
<dbReference type="RefSeq" id="XP_026624201.1">
    <property type="nucleotide sequence ID" value="XM_026767050.1"/>
</dbReference>
<dbReference type="EMBL" id="KZ852056">
    <property type="protein sequence ID" value="RDH31179.1"/>
    <property type="molecule type" value="Genomic_DNA"/>
</dbReference>
<organism evidence="1 2">
    <name type="scientific">Aspergillus welwitschiae</name>
    <dbReference type="NCBI Taxonomy" id="1341132"/>
    <lineage>
        <taxon>Eukaryota</taxon>
        <taxon>Fungi</taxon>
        <taxon>Dikarya</taxon>
        <taxon>Ascomycota</taxon>
        <taxon>Pezizomycotina</taxon>
        <taxon>Eurotiomycetes</taxon>
        <taxon>Eurotiomycetidae</taxon>
        <taxon>Eurotiales</taxon>
        <taxon>Aspergillaceae</taxon>
        <taxon>Aspergillus</taxon>
        <taxon>Aspergillus subgen. Circumdati</taxon>
    </lineage>
</organism>
<keyword evidence="2" id="KW-1185">Reference proteome</keyword>
<name>A0A3F3PW91_9EURO</name>
<dbReference type="Proteomes" id="UP000253729">
    <property type="component" value="Unassembled WGS sequence"/>
</dbReference>
<protein>
    <submittedName>
        <fullName evidence="1">Uncharacterized protein</fullName>
    </submittedName>
</protein>
<reference evidence="1 2" key="1">
    <citation type="submission" date="2018-07" db="EMBL/GenBank/DDBJ databases">
        <title>The genomes of Aspergillus section Nigri reveals drivers in fungal speciation.</title>
        <authorList>
            <consortium name="DOE Joint Genome Institute"/>
            <person name="Vesth T.C."/>
            <person name="Nybo J."/>
            <person name="Theobald S."/>
            <person name="Brandl J."/>
            <person name="Frisvad J.C."/>
            <person name="Nielsen K.F."/>
            <person name="Lyhne E.K."/>
            <person name="Kogle M.E."/>
            <person name="Kuo A."/>
            <person name="Riley R."/>
            <person name="Clum A."/>
            <person name="Nolan M."/>
            <person name="Lipzen A."/>
            <person name="Salamov A."/>
            <person name="Henrissat B."/>
            <person name="Wiebenga A."/>
            <person name="De vries R.P."/>
            <person name="Grigoriev I.V."/>
            <person name="Mortensen U.H."/>
            <person name="Andersen M.R."/>
            <person name="Baker S.E."/>
        </authorList>
    </citation>
    <scope>NUCLEOTIDE SEQUENCE [LARGE SCALE GENOMIC DNA]</scope>
    <source>
        <strain evidence="1 2">CBS 139.54b</strain>
    </source>
</reference>
<evidence type="ECO:0000313" key="2">
    <source>
        <dbReference type="Proteomes" id="UP000253729"/>
    </source>
</evidence>